<evidence type="ECO:0000313" key="2">
    <source>
        <dbReference type="EMBL" id="CAB4155563.1"/>
    </source>
</evidence>
<name>A0A6J5MIN8_9CAUD</name>
<reference evidence="1" key="1">
    <citation type="submission" date="2020-04" db="EMBL/GenBank/DDBJ databases">
        <authorList>
            <person name="Chiriac C."/>
            <person name="Salcher M."/>
            <person name="Ghai R."/>
            <person name="Kavagutti S V."/>
        </authorList>
    </citation>
    <scope>NUCLEOTIDE SEQUENCE</scope>
</reference>
<dbReference type="EMBL" id="LR796634">
    <property type="protein sequence ID" value="CAB4155563.1"/>
    <property type="molecule type" value="Genomic_DNA"/>
</dbReference>
<protein>
    <submittedName>
        <fullName evidence="1">Uncharacterized protein</fullName>
    </submittedName>
</protein>
<organism evidence="1">
    <name type="scientific">uncultured Caudovirales phage</name>
    <dbReference type="NCBI Taxonomy" id="2100421"/>
    <lineage>
        <taxon>Viruses</taxon>
        <taxon>Duplodnaviria</taxon>
        <taxon>Heunggongvirae</taxon>
        <taxon>Uroviricota</taxon>
        <taxon>Caudoviricetes</taxon>
        <taxon>Peduoviridae</taxon>
        <taxon>Maltschvirus</taxon>
        <taxon>Maltschvirus maltsch</taxon>
    </lineage>
</organism>
<evidence type="ECO:0000313" key="1">
    <source>
        <dbReference type="EMBL" id="CAB4144966.1"/>
    </source>
</evidence>
<sequence length="195" mass="22708">MNLTINKTRIRPSITVGPDCIHKETEGRMVFKTKHSEHIADKVARIIGEHVQQMNDIWKRIETGSVSDPTFEKPCYKRGNSYFKAAFVCHHIDRDDNKALYWLRKAWACFDCEGSFHIEERNGCDDSIWLHTDILKDNEWDIAAKVTTRSFLGVTETHHRIGTIKEDPDMTPLAIRLGTFDKYVTMESNKRFSYK</sequence>
<proteinExistence type="predicted"/>
<dbReference type="EMBL" id="LR796441">
    <property type="protein sequence ID" value="CAB4144966.1"/>
    <property type="molecule type" value="Genomic_DNA"/>
</dbReference>
<gene>
    <name evidence="1" type="ORF">UFOVP467_26</name>
    <name evidence="2" type="ORF">UFOVP657_8</name>
</gene>
<accession>A0A6J5MIN8</accession>